<feature type="domain" description="HTH lacI-type" evidence="4">
    <location>
        <begin position="4"/>
        <end position="58"/>
    </location>
</feature>
<evidence type="ECO:0000313" key="6">
    <source>
        <dbReference type="Proteomes" id="UP001250656"/>
    </source>
</evidence>
<dbReference type="Pfam" id="PF13377">
    <property type="entry name" value="Peripla_BP_3"/>
    <property type="match status" value="1"/>
</dbReference>
<protein>
    <submittedName>
        <fullName evidence="5">LacI family DNA-binding transcriptional regulator</fullName>
    </submittedName>
</protein>
<keyword evidence="1" id="KW-0805">Transcription regulation</keyword>
<name>A0ABU3L9X3_9FLAO</name>
<keyword evidence="3" id="KW-0804">Transcription</keyword>
<sequence length="345" mass="38459">MKKTTIHEIAKALNINASTVSRALNDSERVKAKTKDMVLTKARELGYTRNMLASNLRRNKSNTIGVVVPRISRYFFSSTIAGIEEMAYQAGYNVIICQSLEEIDRERKIIRNLMANRVDGILISVSMETQDPTHLTECFENGTPLVFFDRHVAGTRQTGKVLIDDVQGGFEATEHLIGQGCRKIAHLTAPLDVEIYKNRHKGYQSALKKHKISYDKNLVLVSQLSKDDGYRQAAKIVEELEGVDGIFSANDFAAIGAMNYLKERDIKIPDDIAITGFSNEPTSAVIEPALTTVDQSGAEIGRLACNLLLDYFENGTALVNDKTIMLPPKLIVRDSTQRKNYAFEL</sequence>
<dbReference type="Gene3D" id="1.10.260.40">
    <property type="entry name" value="lambda repressor-like DNA-binding domains"/>
    <property type="match status" value="1"/>
</dbReference>
<dbReference type="InterPro" id="IPR010982">
    <property type="entry name" value="Lambda_DNA-bd_dom_sf"/>
</dbReference>
<reference evidence="5 6" key="1">
    <citation type="submission" date="2023-09" db="EMBL/GenBank/DDBJ databases">
        <title>Novel taxa isolated from Blanes Bay.</title>
        <authorList>
            <person name="Rey-Velasco X."/>
            <person name="Lucena T."/>
        </authorList>
    </citation>
    <scope>NUCLEOTIDE SEQUENCE [LARGE SCALE GENOMIC DNA]</scope>
    <source>
        <strain evidence="5 6">S334</strain>
    </source>
</reference>
<proteinExistence type="predicted"/>
<evidence type="ECO:0000256" key="3">
    <source>
        <dbReference type="ARBA" id="ARBA00023163"/>
    </source>
</evidence>
<dbReference type="CDD" id="cd01392">
    <property type="entry name" value="HTH_LacI"/>
    <property type="match status" value="1"/>
</dbReference>
<dbReference type="SUPFAM" id="SSF47413">
    <property type="entry name" value="lambda repressor-like DNA-binding domains"/>
    <property type="match status" value="1"/>
</dbReference>
<dbReference type="PANTHER" id="PTHR30146">
    <property type="entry name" value="LACI-RELATED TRANSCRIPTIONAL REPRESSOR"/>
    <property type="match status" value="1"/>
</dbReference>
<dbReference type="SUPFAM" id="SSF53822">
    <property type="entry name" value="Periplasmic binding protein-like I"/>
    <property type="match status" value="1"/>
</dbReference>
<keyword evidence="6" id="KW-1185">Reference proteome</keyword>
<dbReference type="SMART" id="SM00354">
    <property type="entry name" value="HTH_LACI"/>
    <property type="match status" value="1"/>
</dbReference>
<dbReference type="InterPro" id="IPR000843">
    <property type="entry name" value="HTH_LacI"/>
</dbReference>
<dbReference type="Proteomes" id="UP001250656">
    <property type="component" value="Unassembled WGS sequence"/>
</dbReference>
<dbReference type="InterPro" id="IPR046335">
    <property type="entry name" value="LacI/GalR-like_sensor"/>
</dbReference>
<dbReference type="InterPro" id="IPR028082">
    <property type="entry name" value="Peripla_BP_I"/>
</dbReference>
<comment type="caution">
    <text evidence="5">The sequence shown here is derived from an EMBL/GenBank/DDBJ whole genome shotgun (WGS) entry which is preliminary data.</text>
</comment>
<dbReference type="Pfam" id="PF00356">
    <property type="entry name" value="LacI"/>
    <property type="match status" value="1"/>
</dbReference>
<gene>
    <name evidence="5" type="ORF">RQM65_17705</name>
</gene>
<keyword evidence="2 5" id="KW-0238">DNA-binding</keyword>
<dbReference type="Gene3D" id="3.40.50.2300">
    <property type="match status" value="2"/>
</dbReference>
<dbReference type="CDD" id="cd06267">
    <property type="entry name" value="PBP1_LacI_sugar_binding-like"/>
    <property type="match status" value="1"/>
</dbReference>
<organism evidence="5 6">
    <name type="scientific">Pricia mediterranea</name>
    <dbReference type="NCBI Taxonomy" id="3076079"/>
    <lineage>
        <taxon>Bacteria</taxon>
        <taxon>Pseudomonadati</taxon>
        <taxon>Bacteroidota</taxon>
        <taxon>Flavobacteriia</taxon>
        <taxon>Flavobacteriales</taxon>
        <taxon>Flavobacteriaceae</taxon>
        <taxon>Pricia</taxon>
    </lineage>
</organism>
<dbReference type="PROSITE" id="PS50932">
    <property type="entry name" value="HTH_LACI_2"/>
    <property type="match status" value="1"/>
</dbReference>
<evidence type="ECO:0000313" key="5">
    <source>
        <dbReference type="EMBL" id="MDT7830509.1"/>
    </source>
</evidence>
<dbReference type="GO" id="GO:0003677">
    <property type="term" value="F:DNA binding"/>
    <property type="evidence" value="ECO:0007669"/>
    <property type="project" value="UniProtKB-KW"/>
</dbReference>
<evidence type="ECO:0000256" key="1">
    <source>
        <dbReference type="ARBA" id="ARBA00023015"/>
    </source>
</evidence>
<dbReference type="PANTHER" id="PTHR30146:SF109">
    <property type="entry name" value="HTH-TYPE TRANSCRIPTIONAL REGULATOR GALS"/>
    <property type="match status" value="1"/>
</dbReference>
<accession>A0ABU3L9X3</accession>
<evidence type="ECO:0000256" key="2">
    <source>
        <dbReference type="ARBA" id="ARBA00023125"/>
    </source>
</evidence>
<evidence type="ECO:0000259" key="4">
    <source>
        <dbReference type="PROSITE" id="PS50932"/>
    </source>
</evidence>
<dbReference type="RefSeq" id="WP_314016909.1">
    <property type="nucleotide sequence ID" value="NZ_JAVTTP010000002.1"/>
</dbReference>
<dbReference type="EMBL" id="JAVTTP010000002">
    <property type="protein sequence ID" value="MDT7830509.1"/>
    <property type="molecule type" value="Genomic_DNA"/>
</dbReference>